<dbReference type="Proteomes" id="UP001218218">
    <property type="component" value="Unassembled WGS sequence"/>
</dbReference>
<reference evidence="1" key="1">
    <citation type="submission" date="2023-03" db="EMBL/GenBank/DDBJ databases">
        <title>Massive genome expansion in bonnet fungi (Mycena s.s.) driven by repeated elements and novel gene families across ecological guilds.</title>
        <authorList>
            <consortium name="Lawrence Berkeley National Laboratory"/>
            <person name="Harder C.B."/>
            <person name="Miyauchi S."/>
            <person name="Viragh M."/>
            <person name="Kuo A."/>
            <person name="Thoen E."/>
            <person name="Andreopoulos B."/>
            <person name="Lu D."/>
            <person name="Skrede I."/>
            <person name="Drula E."/>
            <person name="Henrissat B."/>
            <person name="Morin E."/>
            <person name="Kohler A."/>
            <person name="Barry K."/>
            <person name="LaButti K."/>
            <person name="Morin E."/>
            <person name="Salamov A."/>
            <person name="Lipzen A."/>
            <person name="Mereny Z."/>
            <person name="Hegedus B."/>
            <person name="Baldrian P."/>
            <person name="Stursova M."/>
            <person name="Weitz H."/>
            <person name="Taylor A."/>
            <person name="Grigoriev I.V."/>
            <person name="Nagy L.G."/>
            <person name="Martin F."/>
            <person name="Kauserud H."/>
        </authorList>
    </citation>
    <scope>NUCLEOTIDE SEQUENCE</scope>
    <source>
        <strain evidence="1">CBHHK002</strain>
    </source>
</reference>
<name>A0AAD6ZI21_9AGAR</name>
<accession>A0AAD6ZI21</accession>
<organism evidence="1 2">
    <name type="scientific">Mycena albidolilacea</name>
    <dbReference type="NCBI Taxonomy" id="1033008"/>
    <lineage>
        <taxon>Eukaryota</taxon>
        <taxon>Fungi</taxon>
        <taxon>Dikarya</taxon>
        <taxon>Basidiomycota</taxon>
        <taxon>Agaricomycotina</taxon>
        <taxon>Agaricomycetes</taxon>
        <taxon>Agaricomycetidae</taxon>
        <taxon>Agaricales</taxon>
        <taxon>Marasmiineae</taxon>
        <taxon>Mycenaceae</taxon>
        <taxon>Mycena</taxon>
    </lineage>
</organism>
<dbReference type="EMBL" id="JARIHO010000046">
    <property type="protein sequence ID" value="KAJ7323503.1"/>
    <property type="molecule type" value="Genomic_DNA"/>
</dbReference>
<protein>
    <submittedName>
        <fullName evidence="1">Uncharacterized protein</fullName>
    </submittedName>
</protein>
<gene>
    <name evidence="1" type="ORF">DFH08DRAFT_817533</name>
</gene>
<comment type="caution">
    <text evidence="1">The sequence shown here is derived from an EMBL/GenBank/DDBJ whole genome shotgun (WGS) entry which is preliminary data.</text>
</comment>
<dbReference type="AlphaFoldDB" id="A0AAD6ZI21"/>
<evidence type="ECO:0000313" key="2">
    <source>
        <dbReference type="Proteomes" id="UP001218218"/>
    </source>
</evidence>
<proteinExistence type="predicted"/>
<evidence type="ECO:0000313" key="1">
    <source>
        <dbReference type="EMBL" id="KAJ7323503.1"/>
    </source>
</evidence>
<sequence length="203" mass="21939">MHAVQTRSTRSRALLSMLNGEKHKSFPVPSYNAQQAQSGLALLSGGKKGHGPDISGLGPESNRRDLLTIYIGRGNGMQTRFAQPSLDCSSCMNLSMNSILRCPPRATEPYCACRTLTTLLDPAVRMLVASLNLNGSTVVPIPSGHQLGANMASIRLVLADVGLASLPRQSLPTLADLCQCKSFIDVRDNHSAIKHFCQYFKTE</sequence>
<keyword evidence="2" id="KW-1185">Reference proteome</keyword>